<dbReference type="Ensembl" id="ENSGAGT00000012407.1">
    <property type="protein sequence ID" value="ENSGAGP00000010830.1"/>
    <property type="gene ID" value="ENSGAGG00000008414.1"/>
</dbReference>
<feature type="repeat" description="ANK" evidence="14">
    <location>
        <begin position="201"/>
        <end position="233"/>
    </location>
</feature>
<dbReference type="InterPro" id="IPR036770">
    <property type="entry name" value="Ankyrin_rpt-contain_sf"/>
</dbReference>
<comment type="subunit">
    <text evidence="2">Interacts with DDX4, PIWIL1, RANBP9 and TDRD1.</text>
</comment>
<dbReference type="CDD" id="cd09521">
    <property type="entry name" value="SAM_ASZ1"/>
    <property type="match status" value="1"/>
</dbReference>
<dbReference type="STRING" id="38772.ENSGAGP00000010830"/>
<protein>
    <recommendedName>
        <fullName evidence="3">Ankyrin repeat, SAM and basic leucine zipper domain-containing protein 1</fullName>
    </recommendedName>
    <alternativeName>
        <fullName evidence="13">Germ cell-specific ankyrin, SAM and basic leucine zipper domain-containing protein</fullName>
    </alternativeName>
</protein>
<dbReference type="SUPFAM" id="SSF48403">
    <property type="entry name" value="Ankyrin repeat"/>
    <property type="match status" value="1"/>
</dbReference>
<dbReference type="Pfam" id="PF00536">
    <property type="entry name" value="SAM_1"/>
    <property type="match status" value="1"/>
</dbReference>
<dbReference type="GO" id="GO:0007283">
    <property type="term" value="P:spermatogenesis"/>
    <property type="evidence" value="ECO:0007669"/>
    <property type="project" value="UniProtKB-KW"/>
</dbReference>
<dbReference type="GO" id="GO:0071546">
    <property type="term" value="C:pi-body"/>
    <property type="evidence" value="ECO:0007669"/>
    <property type="project" value="TreeGrafter"/>
</dbReference>
<accession>A0A452H7U7</accession>
<keyword evidence="8" id="KW-0221">Differentiation</keyword>
<evidence type="ECO:0000256" key="10">
    <source>
        <dbReference type="ARBA" id="ARBA00023043"/>
    </source>
</evidence>
<dbReference type="Pfam" id="PF00023">
    <property type="entry name" value="Ank"/>
    <property type="match status" value="1"/>
</dbReference>
<keyword evidence="9" id="KW-0744">Spermatogenesis</keyword>
<keyword evidence="11" id="KW-0943">RNA-mediated gene silencing</keyword>
<feature type="repeat" description="ANK" evidence="14">
    <location>
        <begin position="271"/>
        <end position="303"/>
    </location>
</feature>
<feature type="repeat" description="ANK" evidence="14">
    <location>
        <begin position="304"/>
        <end position="336"/>
    </location>
</feature>
<dbReference type="SMART" id="SM00454">
    <property type="entry name" value="SAM"/>
    <property type="match status" value="1"/>
</dbReference>
<organism evidence="17 18">
    <name type="scientific">Gopherus agassizii</name>
    <name type="common">Agassiz's desert tortoise</name>
    <dbReference type="NCBI Taxonomy" id="38772"/>
    <lineage>
        <taxon>Eukaryota</taxon>
        <taxon>Metazoa</taxon>
        <taxon>Chordata</taxon>
        <taxon>Craniata</taxon>
        <taxon>Vertebrata</taxon>
        <taxon>Euteleostomi</taxon>
        <taxon>Archelosauria</taxon>
        <taxon>Testudinata</taxon>
        <taxon>Testudines</taxon>
        <taxon>Cryptodira</taxon>
        <taxon>Durocryptodira</taxon>
        <taxon>Testudinoidea</taxon>
        <taxon>Testudinidae</taxon>
        <taxon>Gopherus</taxon>
    </lineage>
</organism>
<evidence type="ECO:0000256" key="14">
    <source>
        <dbReference type="PROSITE-ProRule" id="PRU00023"/>
    </source>
</evidence>
<reference evidence="17" key="3">
    <citation type="submission" date="2025-09" db="UniProtKB">
        <authorList>
            <consortium name="Ensembl"/>
        </authorList>
    </citation>
    <scope>IDENTIFICATION</scope>
</reference>
<evidence type="ECO:0000256" key="5">
    <source>
        <dbReference type="ARBA" id="ARBA00022490"/>
    </source>
</evidence>
<dbReference type="SMART" id="SM00248">
    <property type="entry name" value="ANK"/>
    <property type="match status" value="5"/>
</dbReference>
<dbReference type="Proteomes" id="UP000291020">
    <property type="component" value="Unassembled WGS sequence"/>
</dbReference>
<evidence type="ECO:0000256" key="7">
    <source>
        <dbReference type="ARBA" id="ARBA00022737"/>
    </source>
</evidence>
<dbReference type="PROSITE" id="PS50297">
    <property type="entry name" value="ANK_REP_REGION"/>
    <property type="match status" value="3"/>
</dbReference>
<evidence type="ECO:0000256" key="6">
    <source>
        <dbReference type="ARBA" id="ARBA00022553"/>
    </source>
</evidence>
<dbReference type="Pfam" id="PF12796">
    <property type="entry name" value="Ank_2"/>
    <property type="match status" value="1"/>
</dbReference>
<dbReference type="InterPro" id="IPR042650">
    <property type="entry name" value="Asz1_SAM"/>
</dbReference>
<name>A0A452H7U7_9SAUR</name>
<comment type="subcellular location">
    <subcellularLocation>
        <location evidence="1">Cytoplasm</location>
    </subcellularLocation>
</comment>
<keyword evidence="7" id="KW-0677">Repeat</keyword>
<keyword evidence="5" id="KW-0963">Cytoplasm</keyword>
<keyword evidence="15" id="KW-0175">Coiled coil</keyword>
<evidence type="ECO:0000256" key="2">
    <source>
        <dbReference type="ARBA" id="ARBA00011479"/>
    </source>
</evidence>
<dbReference type="PANTHER" id="PTHR24157">
    <property type="entry name" value="ANKYRIN REPEAT, SAM AND BASIC LEUCINE ZIPPER DOMAIN-CONTAINING PROTEIN 1"/>
    <property type="match status" value="1"/>
</dbReference>
<evidence type="ECO:0000256" key="9">
    <source>
        <dbReference type="ARBA" id="ARBA00022871"/>
    </source>
</evidence>
<evidence type="ECO:0000256" key="11">
    <source>
        <dbReference type="ARBA" id="ARBA00023158"/>
    </source>
</evidence>
<dbReference type="PROSITE" id="PS50088">
    <property type="entry name" value="ANK_REPEAT"/>
    <property type="match status" value="3"/>
</dbReference>
<evidence type="ECO:0000256" key="15">
    <source>
        <dbReference type="SAM" id="Coils"/>
    </source>
</evidence>
<evidence type="ECO:0000256" key="12">
    <source>
        <dbReference type="ARBA" id="ARBA00023254"/>
    </source>
</evidence>
<evidence type="ECO:0000256" key="3">
    <source>
        <dbReference type="ARBA" id="ARBA00020117"/>
    </source>
</evidence>
<evidence type="ECO:0000259" key="16">
    <source>
        <dbReference type="PROSITE" id="PS50105"/>
    </source>
</evidence>
<dbReference type="AlphaFoldDB" id="A0A452H7U7"/>
<proteinExistence type="predicted"/>
<dbReference type="PANTHER" id="PTHR24157:SF3">
    <property type="entry name" value="ANKYRIN REPEAT, SAM AND BASIC LEUCINE ZIPPER DOMAIN-CONTAINING PROTEIN 1"/>
    <property type="match status" value="1"/>
</dbReference>
<dbReference type="FunFam" id="1.10.150.50:FF:000060">
    <property type="entry name" value="Ankyrin repeat, SAM and basic leucine zipper domain-containing protein 1"/>
    <property type="match status" value="1"/>
</dbReference>
<sequence length="599" mass="65331">MGPCSGALSGPLLLQTGIYAALIKIKIPSPDLTHKLETSSPARGVPGLCLHIPCASPTGFLPQLGLPAPPGPAWRTRLLTVPRAPPQSHVAAAPSHRRQFPALAAGSGNEAGVPGLRVRSAGARPVAAEAMPGASRSLAVAGGGESSDSDEDRWVIGFQFSKTLQLQDKDETLKKALTSGDVSMIEELLNSGVNVESSFQFGWTPLMYAASVANVELVRILLDRGANASFDKDQYTVLMAACTARASEEQILKTVELLLSRNANPSVVCRKQMTPLMYAAREGHCQVVALLVAYGSQINAQDENGYTALTWASHQGRKNVVLKLLELGADKTLQTKDGKTAGEIAKSSKHSELFNLLSLTANPFQGKFQNLFKEEAIHKLLKAVPDAVRDHKVSSYAAFGDLEVFLHGLGLEHITELLKEKDIALRKLLTMRKDDFTQIGITNTRDQQKILDAVRELQVEEIKFGELPEVMNLEFSGDEFLTFLLKLNRQCGHLTTAVQNIVSQLPTNSHKIVLEWGPPQSFTKVCEDLVGSVEDLSEEVSKLKDLMQKLQNGQKNDPTHVRPLEKTPTWKSRLIKRAAVTLFGFGFLFLITKLTLRKA</sequence>
<dbReference type="InterPro" id="IPR013761">
    <property type="entry name" value="SAM/pointed_sf"/>
</dbReference>
<keyword evidence="10 14" id="KW-0040">ANK repeat</keyword>
<dbReference type="GO" id="GO:0051321">
    <property type="term" value="P:meiotic cell cycle"/>
    <property type="evidence" value="ECO:0007669"/>
    <property type="project" value="UniProtKB-KW"/>
</dbReference>
<dbReference type="InterPro" id="IPR001660">
    <property type="entry name" value="SAM"/>
</dbReference>
<dbReference type="GO" id="GO:0031047">
    <property type="term" value="P:regulatory ncRNA-mediated gene silencing"/>
    <property type="evidence" value="ECO:0007669"/>
    <property type="project" value="UniProtKB-KW"/>
</dbReference>
<dbReference type="SUPFAM" id="SSF47769">
    <property type="entry name" value="SAM/Pointed domain"/>
    <property type="match status" value="1"/>
</dbReference>
<feature type="coiled-coil region" evidence="15">
    <location>
        <begin position="526"/>
        <end position="556"/>
    </location>
</feature>
<dbReference type="GO" id="GO:0030154">
    <property type="term" value="P:cell differentiation"/>
    <property type="evidence" value="ECO:0007669"/>
    <property type="project" value="UniProtKB-KW"/>
</dbReference>
<dbReference type="FunFam" id="1.25.40.20:FF:000192">
    <property type="entry name" value="Ankyrin repeat, SAM and basic leucine zipper domain-containing 1"/>
    <property type="match status" value="1"/>
</dbReference>
<keyword evidence="4" id="KW-0217">Developmental protein</keyword>
<reference evidence="18" key="1">
    <citation type="journal article" date="2017" name="PLoS ONE">
        <title>The Agassiz's desert tortoise genome provides a resource for the conservation of a threatened species.</title>
        <authorList>
            <person name="Tollis M."/>
            <person name="DeNardo D.F."/>
            <person name="Cornelius J.A."/>
            <person name="Dolby G.A."/>
            <person name="Edwards T."/>
            <person name="Henen B.T."/>
            <person name="Karl A.E."/>
            <person name="Murphy R.W."/>
            <person name="Kusumi K."/>
        </authorList>
    </citation>
    <scope>NUCLEOTIDE SEQUENCE [LARGE SCALE GENOMIC DNA]</scope>
</reference>
<dbReference type="InterPro" id="IPR002110">
    <property type="entry name" value="Ankyrin_rpt"/>
</dbReference>
<evidence type="ECO:0000256" key="1">
    <source>
        <dbReference type="ARBA" id="ARBA00004496"/>
    </source>
</evidence>
<evidence type="ECO:0000256" key="8">
    <source>
        <dbReference type="ARBA" id="ARBA00022782"/>
    </source>
</evidence>
<evidence type="ECO:0000256" key="13">
    <source>
        <dbReference type="ARBA" id="ARBA00030354"/>
    </source>
</evidence>
<reference evidence="17" key="2">
    <citation type="submission" date="2025-08" db="UniProtKB">
        <authorList>
            <consortium name="Ensembl"/>
        </authorList>
    </citation>
    <scope>IDENTIFICATION</scope>
</reference>
<feature type="domain" description="SAM" evidence="16">
    <location>
        <begin position="397"/>
        <end position="460"/>
    </location>
</feature>
<dbReference type="Gene3D" id="1.25.40.20">
    <property type="entry name" value="Ankyrin repeat-containing domain"/>
    <property type="match status" value="1"/>
</dbReference>
<keyword evidence="12" id="KW-0469">Meiosis</keyword>
<keyword evidence="6" id="KW-0597">Phosphoprotein</keyword>
<evidence type="ECO:0000256" key="4">
    <source>
        <dbReference type="ARBA" id="ARBA00022473"/>
    </source>
</evidence>
<dbReference type="Gene3D" id="1.10.150.50">
    <property type="entry name" value="Transcription Factor, Ets-1"/>
    <property type="match status" value="1"/>
</dbReference>
<dbReference type="PROSITE" id="PS50105">
    <property type="entry name" value="SAM_DOMAIN"/>
    <property type="match status" value="1"/>
</dbReference>
<keyword evidence="18" id="KW-1185">Reference proteome</keyword>
<evidence type="ECO:0000313" key="17">
    <source>
        <dbReference type="Ensembl" id="ENSGAGP00000010830.1"/>
    </source>
</evidence>
<evidence type="ECO:0000313" key="18">
    <source>
        <dbReference type="Proteomes" id="UP000291020"/>
    </source>
</evidence>